<evidence type="ECO:0000313" key="17">
    <source>
        <dbReference type="Proteomes" id="UP000078561"/>
    </source>
</evidence>
<keyword evidence="8" id="KW-0677">Repeat</keyword>
<evidence type="ECO:0000259" key="15">
    <source>
        <dbReference type="PROSITE" id="PS50919"/>
    </source>
</evidence>
<dbReference type="Proteomes" id="UP000078561">
    <property type="component" value="Unassembled WGS sequence"/>
</dbReference>
<dbReference type="InterPro" id="IPR003342">
    <property type="entry name" value="ArnT-like_N"/>
</dbReference>
<feature type="transmembrane region" description="Helical" evidence="14">
    <location>
        <begin position="676"/>
        <end position="694"/>
    </location>
</feature>
<accession>A0A168REN5</accession>
<evidence type="ECO:0000256" key="9">
    <source>
        <dbReference type="ARBA" id="ARBA00022824"/>
    </source>
</evidence>
<comment type="pathway">
    <text evidence="2 14">Protein modification; protein glycosylation.</text>
</comment>
<dbReference type="Pfam" id="PF16192">
    <property type="entry name" value="PMT_4TMC"/>
    <property type="match status" value="1"/>
</dbReference>
<gene>
    <name evidence="16" type="primary">ABSGL_12473.1 scaffold 12955</name>
</gene>
<organism evidence="16">
    <name type="scientific">Absidia glauca</name>
    <name type="common">Pin mould</name>
    <dbReference type="NCBI Taxonomy" id="4829"/>
    <lineage>
        <taxon>Eukaryota</taxon>
        <taxon>Fungi</taxon>
        <taxon>Fungi incertae sedis</taxon>
        <taxon>Mucoromycota</taxon>
        <taxon>Mucoromycotina</taxon>
        <taxon>Mucoromycetes</taxon>
        <taxon>Mucorales</taxon>
        <taxon>Cunninghamellaceae</taxon>
        <taxon>Absidia</taxon>
    </lineage>
</organism>
<feature type="transmembrane region" description="Helical" evidence="14">
    <location>
        <begin position="235"/>
        <end position="268"/>
    </location>
</feature>
<dbReference type="InterPro" id="IPR016093">
    <property type="entry name" value="MIR_motif"/>
</dbReference>
<evidence type="ECO:0000256" key="10">
    <source>
        <dbReference type="ARBA" id="ARBA00022989"/>
    </source>
</evidence>
<evidence type="ECO:0000256" key="13">
    <source>
        <dbReference type="ARBA" id="ARBA00045102"/>
    </source>
</evidence>
<feature type="domain" description="MIR" evidence="15">
    <location>
        <begin position="342"/>
        <end position="396"/>
    </location>
</feature>
<comment type="function">
    <text evidence="14">Transfers mannose from Dol-P-mannose to Ser or Thr residues on proteins.</text>
</comment>
<protein>
    <recommendedName>
        <fullName evidence="4 14">Dolichyl-phosphate-mannose--protein mannosyltransferase</fullName>
        <ecNumber evidence="4 14">2.4.1.109</ecNumber>
    </recommendedName>
</protein>
<keyword evidence="10 14" id="KW-1133">Transmembrane helix</keyword>
<dbReference type="STRING" id="4829.A0A168REN5"/>
<evidence type="ECO:0000256" key="4">
    <source>
        <dbReference type="ARBA" id="ARBA00012839"/>
    </source>
</evidence>
<dbReference type="Pfam" id="PF02366">
    <property type="entry name" value="PMT"/>
    <property type="match status" value="1"/>
</dbReference>
<sequence>MDNLKRRHNAAYADSAYLYNNNSGDHPYPSDDSVAQEKEHRHPVVTVGPPPQYSSNKYLAYCQQHHEVVIPVVLTLLSFWTRFRSISHSKIVVWDEAHFGKFGSHYIKHDFYFDVHPPLGKMLVGLSGVLAGYDGSFGFDSGATYPDGMHYGVMRVFNAIWGALLVPLAYLTARQLNFTVKASVLAATMVLLDTALLCISRFILLDSMLLFFTCTTLYCLSKFHNLRHESFSEDWYLWLFLTGLSLGCVLSVKWVGLFAIALVGIYTVEDLWDKLGDLQMPKQTYVKHWITRIVCLIFVPMMVYLTSFALHFALLYKSGDGDAQMSSLFQANLQGSSLGQNPLELAYGSKLTIKNFGYGGGLLHSHIQKFPEGSKQQQITCYHHKDDNNHWIIKAPRGSNAEDYEDADAIRFVKDGDIIRLMHANTNVSLHSHPISAPITTGQWEVSGYGSETVGDEQDNWKVEVVGDVAKGNDQKQVRSLTTRFRLRHVQQGCLLTANNVILPQWGFKQVEVHCDKRNRVDDPHAWWNVEEHYNDKLPAAPPNAYKSHFFQDFWHLNVAMWTSNNALVPDPDKIDILSSEPSEWPLASVGLRMCGWDDNTIKFYLLGNPIVWWSSFLSILVFTTTAIYYIVRMQRRIYDLNNAQWDQFLYVGKTLFLGWFLHYIPFFIMGRVTYLHHYFPALYFSIFMVPFLMDHFTHSCSSKTQWIVFGIFFSSTILVFLYFSPLVYGMSGPVSAYAGRKWLASWNLVD</sequence>
<feature type="transmembrane region" description="Helical" evidence="14">
    <location>
        <begin position="178"/>
        <end position="196"/>
    </location>
</feature>
<feature type="domain" description="MIR" evidence="15">
    <location>
        <begin position="475"/>
        <end position="533"/>
    </location>
</feature>
<comment type="catalytic activity">
    <reaction evidence="12 14">
        <text>a di-trans,poly-cis-dolichyl beta-D-mannosyl phosphate + L-threonyl-[protein] = 3-O-(alpha-D-mannosyl)-L-threonyl-[protein] + a di-trans,poly-cis-dolichyl phosphate + H(+)</text>
        <dbReference type="Rhea" id="RHEA:53396"/>
        <dbReference type="Rhea" id="RHEA-COMP:11060"/>
        <dbReference type="Rhea" id="RHEA-COMP:13547"/>
        <dbReference type="Rhea" id="RHEA-COMP:19498"/>
        <dbReference type="Rhea" id="RHEA-COMP:19501"/>
        <dbReference type="ChEBI" id="CHEBI:15378"/>
        <dbReference type="ChEBI" id="CHEBI:30013"/>
        <dbReference type="ChEBI" id="CHEBI:57683"/>
        <dbReference type="ChEBI" id="CHEBI:58211"/>
        <dbReference type="ChEBI" id="CHEBI:137323"/>
        <dbReference type="EC" id="2.4.1.109"/>
    </reaction>
</comment>
<feature type="transmembrane region" description="Helical" evidence="14">
    <location>
        <begin position="651"/>
        <end position="670"/>
    </location>
</feature>
<dbReference type="UniPathway" id="UPA00378"/>
<dbReference type="PANTHER" id="PTHR10050">
    <property type="entry name" value="DOLICHYL-PHOSPHATE-MANNOSE--PROTEIN MANNOSYLTRANSFERASE"/>
    <property type="match status" value="1"/>
</dbReference>
<keyword evidence="17" id="KW-1185">Reference proteome</keyword>
<dbReference type="EMBL" id="LT554635">
    <property type="protein sequence ID" value="SAM06684.1"/>
    <property type="molecule type" value="Genomic_DNA"/>
</dbReference>
<evidence type="ECO:0000256" key="6">
    <source>
        <dbReference type="ARBA" id="ARBA00022679"/>
    </source>
</evidence>
<dbReference type="OrthoDB" id="292747at2759"/>
<reference evidence="16" key="1">
    <citation type="submission" date="2016-04" db="EMBL/GenBank/DDBJ databases">
        <authorList>
            <person name="Evans L.H."/>
            <person name="Alamgir A."/>
            <person name="Owens N."/>
            <person name="Weber N.D."/>
            <person name="Virtaneva K."/>
            <person name="Barbian K."/>
            <person name="Babar A."/>
            <person name="Rosenke K."/>
        </authorList>
    </citation>
    <scope>NUCLEOTIDE SEQUENCE [LARGE SCALE GENOMIC DNA]</scope>
    <source>
        <strain evidence="16">CBS 101.48</strain>
    </source>
</reference>
<comment type="subcellular location">
    <subcellularLocation>
        <location evidence="1 14">Endoplasmic reticulum membrane</location>
        <topology evidence="1 14">Multi-pass membrane protein</topology>
    </subcellularLocation>
</comment>
<dbReference type="FunCoup" id="A0A168REN5">
    <property type="interactions" value="366"/>
</dbReference>
<keyword evidence="5 14" id="KW-0328">Glycosyltransferase</keyword>
<evidence type="ECO:0000256" key="12">
    <source>
        <dbReference type="ARBA" id="ARBA00045085"/>
    </source>
</evidence>
<dbReference type="OMA" id="MCGWDDN"/>
<dbReference type="GO" id="GO:0004169">
    <property type="term" value="F:dolichyl-phosphate-mannose-protein mannosyltransferase activity"/>
    <property type="evidence" value="ECO:0007669"/>
    <property type="project" value="UniProtKB-UniRule"/>
</dbReference>
<dbReference type="PROSITE" id="PS50919">
    <property type="entry name" value="MIR"/>
    <property type="match status" value="3"/>
</dbReference>
<evidence type="ECO:0000256" key="1">
    <source>
        <dbReference type="ARBA" id="ARBA00004477"/>
    </source>
</evidence>
<dbReference type="EC" id="2.4.1.109" evidence="4 14"/>
<comment type="similarity">
    <text evidence="3 14">Belongs to the glycosyltransferase 39 family.</text>
</comment>
<comment type="catalytic activity">
    <reaction evidence="13 14">
        <text>a di-trans,poly-cis-dolichyl beta-D-mannosyl phosphate + L-seryl-[protein] = 3-O-(alpha-D-mannosyl)-L-seryl-[protein] + a di-trans,poly-cis-dolichyl phosphate + H(+)</text>
        <dbReference type="Rhea" id="RHEA:17377"/>
        <dbReference type="Rhea" id="RHEA-COMP:9863"/>
        <dbReference type="Rhea" id="RHEA-COMP:13546"/>
        <dbReference type="Rhea" id="RHEA-COMP:19498"/>
        <dbReference type="Rhea" id="RHEA-COMP:19501"/>
        <dbReference type="ChEBI" id="CHEBI:15378"/>
        <dbReference type="ChEBI" id="CHEBI:29999"/>
        <dbReference type="ChEBI" id="CHEBI:57683"/>
        <dbReference type="ChEBI" id="CHEBI:58211"/>
        <dbReference type="ChEBI" id="CHEBI:137321"/>
        <dbReference type="EC" id="2.4.1.109"/>
    </reaction>
</comment>
<feature type="transmembrane region" description="Helical" evidence="14">
    <location>
        <begin position="611"/>
        <end position="631"/>
    </location>
</feature>
<dbReference type="Gene3D" id="2.80.10.50">
    <property type="match status" value="1"/>
</dbReference>
<evidence type="ECO:0000256" key="7">
    <source>
        <dbReference type="ARBA" id="ARBA00022692"/>
    </source>
</evidence>
<evidence type="ECO:0000256" key="3">
    <source>
        <dbReference type="ARBA" id="ARBA00007222"/>
    </source>
</evidence>
<dbReference type="InterPro" id="IPR036300">
    <property type="entry name" value="MIR_dom_sf"/>
</dbReference>
<dbReference type="GO" id="GO:0005789">
    <property type="term" value="C:endoplasmic reticulum membrane"/>
    <property type="evidence" value="ECO:0007669"/>
    <property type="project" value="UniProtKB-SubCell"/>
</dbReference>
<keyword evidence="11 14" id="KW-0472">Membrane</keyword>
<dbReference type="InterPro" id="IPR032421">
    <property type="entry name" value="PMT_4TMC"/>
</dbReference>
<dbReference type="InterPro" id="IPR027005">
    <property type="entry name" value="PMT-like"/>
</dbReference>
<keyword evidence="9 14" id="KW-0256">Endoplasmic reticulum</keyword>
<feature type="transmembrane region" description="Helical" evidence="14">
    <location>
        <begin position="289"/>
        <end position="316"/>
    </location>
</feature>
<evidence type="ECO:0000256" key="8">
    <source>
        <dbReference type="ARBA" id="ARBA00022737"/>
    </source>
</evidence>
<dbReference type="InParanoid" id="A0A168REN5"/>
<feature type="transmembrane region" description="Helical" evidence="14">
    <location>
        <begin position="706"/>
        <end position="724"/>
    </location>
</feature>
<evidence type="ECO:0000313" key="16">
    <source>
        <dbReference type="EMBL" id="SAM06684.1"/>
    </source>
</evidence>
<name>A0A168REN5_ABSGL</name>
<evidence type="ECO:0000256" key="2">
    <source>
        <dbReference type="ARBA" id="ARBA00004922"/>
    </source>
</evidence>
<dbReference type="FunFam" id="2.80.10.50:FF:000012">
    <property type="entry name" value="Protein O-mannosyl-transferase 1"/>
    <property type="match status" value="1"/>
</dbReference>
<evidence type="ECO:0000256" key="11">
    <source>
        <dbReference type="ARBA" id="ARBA00023136"/>
    </source>
</evidence>
<feature type="domain" description="MIR" evidence="15">
    <location>
        <begin position="410"/>
        <end position="466"/>
    </location>
</feature>
<keyword evidence="6 14" id="KW-0808">Transferase</keyword>
<dbReference type="Pfam" id="PF02815">
    <property type="entry name" value="MIR"/>
    <property type="match status" value="1"/>
</dbReference>
<dbReference type="SMART" id="SM00472">
    <property type="entry name" value="MIR"/>
    <property type="match status" value="3"/>
</dbReference>
<evidence type="ECO:0000256" key="14">
    <source>
        <dbReference type="RuleBase" id="RU367007"/>
    </source>
</evidence>
<dbReference type="AlphaFoldDB" id="A0A168REN5"/>
<dbReference type="CDD" id="cd23284">
    <property type="entry name" value="beta-trefoil_MIR_PMT2-like"/>
    <property type="match status" value="1"/>
</dbReference>
<dbReference type="SUPFAM" id="SSF82109">
    <property type="entry name" value="MIR domain"/>
    <property type="match status" value="1"/>
</dbReference>
<feature type="transmembrane region" description="Helical" evidence="14">
    <location>
        <begin position="156"/>
        <end position="172"/>
    </location>
</feature>
<proteinExistence type="inferred from homology"/>
<dbReference type="PANTHER" id="PTHR10050:SF46">
    <property type="entry name" value="PROTEIN O-MANNOSYL-TRANSFERASE 2"/>
    <property type="match status" value="1"/>
</dbReference>
<keyword evidence="7 14" id="KW-0812">Transmembrane</keyword>
<evidence type="ECO:0000256" key="5">
    <source>
        <dbReference type="ARBA" id="ARBA00022676"/>
    </source>
</evidence>